<proteinExistence type="predicted"/>
<dbReference type="AlphaFoldDB" id="A0AAU9NGM4"/>
<comment type="caution">
    <text evidence="1">The sequence shown here is derived from an EMBL/GenBank/DDBJ whole genome shotgun (WGS) entry which is preliminary data.</text>
</comment>
<dbReference type="PANTHER" id="PTHR48007">
    <property type="entry name" value="LEUCINE-RICH REPEAT RECEPTOR-LIKE PROTEIN KINASE PXC1"/>
    <property type="match status" value="1"/>
</dbReference>
<keyword evidence="2" id="KW-1185">Reference proteome</keyword>
<dbReference type="Gene3D" id="3.80.10.10">
    <property type="entry name" value="Ribonuclease Inhibitor"/>
    <property type="match status" value="2"/>
</dbReference>
<accession>A0AAU9NGM4</accession>
<evidence type="ECO:0000313" key="2">
    <source>
        <dbReference type="Proteomes" id="UP001157418"/>
    </source>
</evidence>
<dbReference type="PANTHER" id="PTHR48007:SF4">
    <property type="entry name" value="LEUCINE-RICH REPEAT RECEPTOR-LIKE PROTEIN KINASE PXC1"/>
    <property type="match status" value="1"/>
</dbReference>
<reference evidence="1 2" key="1">
    <citation type="submission" date="2022-01" db="EMBL/GenBank/DDBJ databases">
        <authorList>
            <person name="Xiong W."/>
            <person name="Schranz E."/>
        </authorList>
    </citation>
    <scope>NUCLEOTIDE SEQUENCE [LARGE SCALE GENOMIC DNA]</scope>
</reference>
<evidence type="ECO:0000313" key="1">
    <source>
        <dbReference type="EMBL" id="CAH1436914.1"/>
    </source>
</evidence>
<gene>
    <name evidence="1" type="ORF">LVIROSA_LOCUS23262</name>
</gene>
<organism evidence="1 2">
    <name type="scientific">Lactuca virosa</name>
    <dbReference type="NCBI Taxonomy" id="75947"/>
    <lineage>
        <taxon>Eukaryota</taxon>
        <taxon>Viridiplantae</taxon>
        <taxon>Streptophyta</taxon>
        <taxon>Embryophyta</taxon>
        <taxon>Tracheophyta</taxon>
        <taxon>Spermatophyta</taxon>
        <taxon>Magnoliopsida</taxon>
        <taxon>eudicotyledons</taxon>
        <taxon>Gunneridae</taxon>
        <taxon>Pentapetalae</taxon>
        <taxon>asterids</taxon>
        <taxon>campanulids</taxon>
        <taxon>Asterales</taxon>
        <taxon>Asteraceae</taxon>
        <taxon>Cichorioideae</taxon>
        <taxon>Cichorieae</taxon>
        <taxon>Lactucinae</taxon>
        <taxon>Lactuca</taxon>
    </lineage>
</organism>
<dbReference type="InterPro" id="IPR032675">
    <property type="entry name" value="LRR_dom_sf"/>
</dbReference>
<evidence type="ECO:0008006" key="3">
    <source>
        <dbReference type="Google" id="ProtNLM"/>
    </source>
</evidence>
<protein>
    <recommendedName>
        <fullName evidence="3">Leucine-rich repeat-containing N-terminal plant-type domain-containing protein</fullName>
    </recommendedName>
</protein>
<dbReference type="Proteomes" id="UP001157418">
    <property type="component" value="Unassembled WGS sequence"/>
</dbReference>
<name>A0AAU9NGM4_9ASTR</name>
<dbReference type="SUPFAM" id="SSF52058">
    <property type="entry name" value="L domain-like"/>
    <property type="match status" value="1"/>
</dbReference>
<dbReference type="Pfam" id="PF00560">
    <property type="entry name" value="LRR_1"/>
    <property type="match status" value="1"/>
</dbReference>
<dbReference type="InterPro" id="IPR001611">
    <property type="entry name" value="Leu-rich_rpt"/>
</dbReference>
<dbReference type="EMBL" id="CAKMRJ010004445">
    <property type="protein sequence ID" value="CAH1436914.1"/>
    <property type="molecule type" value="Genomic_DNA"/>
</dbReference>
<sequence>MGCSCSLCRCDGRGDSEGSMEDGCRREQRPEAGCRRNRSNGRSLSEEDDVAVDCCSWDGIDCDDTGNRVVELSLPDRGLRGVIPSSLQSLNTLSLLNLSCNFLCGPLLDGLFSSMNNLHTIDVSYIRFSGQLPDILPPDILPPTIQSFNFSGNCFNDTIQAAFLQSTPSLIALNVNNNTFTGVIPSSISDNST</sequence>
<dbReference type="InterPro" id="IPR046959">
    <property type="entry name" value="PRK1-6/SRF4-like"/>
</dbReference>